<feature type="compositionally biased region" description="Polar residues" evidence="1">
    <location>
        <begin position="696"/>
        <end position="730"/>
    </location>
</feature>
<evidence type="ECO:0000313" key="3">
    <source>
        <dbReference type="Proteomes" id="UP000294933"/>
    </source>
</evidence>
<dbReference type="OrthoDB" id="3066419at2759"/>
<feature type="compositionally biased region" description="Low complexity" evidence="1">
    <location>
        <begin position="639"/>
        <end position="658"/>
    </location>
</feature>
<dbReference type="STRING" id="50990.A0A4Y7PGW8"/>
<feature type="compositionally biased region" description="Low complexity" evidence="1">
    <location>
        <begin position="782"/>
        <end position="797"/>
    </location>
</feature>
<feature type="compositionally biased region" description="Low complexity" evidence="1">
    <location>
        <begin position="873"/>
        <end position="882"/>
    </location>
</feature>
<proteinExistence type="predicted"/>
<protein>
    <submittedName>
        <fullName evidence="2">Uncharacterized protein</fullName>
    </submittedName>
</protein>
<feature type="compositionally biased region" description="Acidic residues" evidence="1">
    <location>
        <begin position="362"/>
        <end position="373"/>
    </location>
</feature>
<dbReference type="VEuPathDB" id="FungiDB:BD410DRAFT_846781"/>
<feature type="compositionally biased region" description="Polar residues" evidence="1">
    <location>
        <begin position="504"/>
        <end position="515"/>
    </location>
</feature>
<dbReference type="AlphaFoldDB" id="A0A4Y7PGW8"/>
<feature type="compositionally biased region" description="Low complexity" evidence="1">
    <location>
        <begin position="747"/>
        <end position="763"/>
    </location>
</feature>
<sequence length="999" mass="108360">MDDRKYTTPRLSMAASWKESSTFNTFMKTKVPTPFSYCGIDVVNSGNRYEIWSPNTTRLASYPSLHLLPNAKLFDGSYGRNDYGLFPQVLTDETLHWAFIKRCRPEYPEWFTLTSHWVPSHRNNLNHGSPSEEFKSKLIARCVEIEKRRKDLDNAVRQYLKFSTLRAVWVQYPTPEDVERRCAPTSWEEAVDNVAALQRSIKEKAGVIELFRAKSVDSDRVLREGTPPAAAGDRGIPVFMGGFANQLSQENLRFLLAIRIPCFFIHEYIPLVDFGAPGIKERRQDRECKGFIFADVQAAITANAFDKLALRSNSLYSSTVRYTRISVDPNPNSLSGSWRQLRADRPANLAFRPRPLSPPPDELMDSDDDDDDIPMTSKPLTKIPRGPPPAIIPKSTAPTVHITDVEGRGAELKMNELRVASKRNPPPEDDVKEIWWDREHSYKFYFADSLQSTEPTDPDGFDEWGRPFPTCYVMPRGHKQPKWIYCSAEPKPGYAGMSFGGSPVSASSRNPTTTQRVRDTNLASGAVAGRRDASTSKGKGPSSSGRGSERLGCGASSSGWGTDFSGWGKESSGWGDSSGWGASSSERVAGWGTDSSGWGMESSGLGESSGWGASSSERVASATGVGASKPPIIQRDDVSSGLSSSGTVSSGAGASSSLPHAGAFRSPQSVEASSSGWGASTSGLEASSGMGKSLGHSGSRSSMLTPTMSTDVPSLLRSSTLTPTMSTDAPTTQAATQAATQERREPSSVLSAQQSSSGLSAQTLPPPTTQERREPPYQPAAQQSSSGFSQWSPSLSSVPPPSAELARPSTSSSVAAHNKWTGSQMPFVQQSNEVLSTPPTDIVMGEEGEIYEENVAEADDHRPIPPPPHRWTPSSQQQHHYQHAAYQPSGVFAPPCFPMPNMFLPGGNLQPAIIAPFPPNGFAPAYAIIPLSHEAVADIVPEITGTRREVKTTRRRMARTGNPIDPNPTGPLTPAARRWARKGLHVAGRKRGNGGSANQ</sequence>
<keyword evidence="3" id="KW-1185">Reference proteome</keyword>
<feature type="compositionally biased region" description="Low complexity" evidence="1">
    <location>
        <begin position="731"/>
        <end position="740"/>
    </location>
</feature>
<feature type="region of interest" description="Disordered" evidence="1">
    <location>
        <begin position="500"/>
        <end position="816"/>
    </location>
</feature>
<feature type="region of interest" description="Disordered" evidence="1">
    <location>
        <begin position="349"/>
        <end position="395"/>
    </location>
</feature>
<evidence type="ECO:0000313" key="2">
    <source>
        <dbReference type="EMBL" id="TDL13610.1"/>
    </source>
</evidence>
<feature type="region of interest" description="Disordered" evidence="1">
    <location>
        <begin position="859"/>
        <end position="882"/>
    </location>
</feature>
<feature type="compositionally biased region" description="Low complexity" evidence="1">
    <location>
        <begin position="535"/>
        <end position="554"/>
    </location>
</feature>
<gene>
    <name evidence="2" type="ORF">BD410DRAFT_846781</name>
</gene>
<reference evidence="2 3" key="1">
    <citation type="submission" date="2018-06" db="EMBL/GenBank/DDBJ databases">
        <title>A transcriptomic atlas of mushroom development highlights an independent origin of complex multicellularity.</title>
        <authorList>
            <consortium name="DOE Joint Genome Institute"/>
            <person name="Krizsan K."/>
            <person name="Almasi E."/>
            <person name="Merenyi Z."/>
            <person name="Sahu N."/>
            <person name="Viragh M."/>
            <person name="Koszo T."/>
            <person name="Mondo S."/>
            <person name="Kiss B."/>
            <person name="Balint B."/>
            <person name="Kues U."/>
            <person name="Barry K."/>
            <person name="Hegedus J.C."/>
            <person name="Henrissat B."/>
            <person name="Johnson J."/>
            <person name="Lipzen A."/>
            <person name="Ohm R."/>
            <person name="Nagy I."/>
            <person name="Pangilinan J."/>
            <person name="Yan J."/>
            <person name="Xiong Y."/>
            <person name="Grigoriev I.V."/>
            <person name="Hibbett D.S."/>
            <person name="Nagy L.G."/>
        </authorList>
    </citation>
    <scope>NUCLEOTIDE SEQUENCE [LARGE SCALE GENOMIC DNA]</scope>
    <source>
        <strain evidence="2 3">SZMC22713</strain>
    </source>
</reference>
<feature type="compositionally biased region" description="Low complexity" evidence="1">
    <location>
        <begin position="672"/>
        <end position="683"/>
    </location>
</feature>
<organism evidence="2 3">
    <name type="scientific">Rickenella mellea</name>
    <dbReference type="NCBI Taxonomy" id="50990"/>
    <lineage>
        <taxon>Eukaryota</taxon>
        <taxon>Fungi</taxon>
        <taxon>Dikarya</taxon>
        <taxon>Basidiomycota</taxon>
        <taxon>Agaricomycotina</taxon>
        <taxon>Agaricomycetes</taxon>
        <taxon>Hymenochaetales</taxon>
        <taxon>Rickenellaceae</taxon>
        <taxon>Rickenella</taxon>
    </lineage>
</organism>
<name>A0A4Y7PGW8_9AGAM</name>
<feature type="compositionally biased region" description="Low complexity" evidence="1">
    <location>
        <begin position="595"/>
        <end position="617"/>
    </location>
</feature>
<accession>A0A4Y7PGW8</accession>
<dbReference type="Proteomes" id="UP000294933">
    <property type="component" value="Unassembled WGS sequence"/>
</dbReference>
<feature type="region of interest" description="Disordered" evidence="1">
    <location>
        <begin position="951"/>
        <end position="975"/>
    </location>
</feature>
<feature type="compositionally biased region" description="Low complexity" evidence="1">
    <location>
        <begin position="565"/>
        <end position="585"/>
    </location>
</feature>
<evidence type="ECO:0000256" key="1">
    <source>
        <dbReference type="SAM" id="MobiDB-lite"/>
    </source>
</evidence>
<dbReference type="EMBL" id="ML170527">
    <property type="protein sequence ID" value="TDL13610.1"/>
    <property type="molecule type" value="Genomic_DNA"/>
</dbReference>